<organism evidence="2 3">
    <name type="scientific">Cetobacterium somerae ATCC BAA-474</name>
    <dbReference type="NCBI Taxonomy" id="1319815"/>
    <lineage>
        <taxon>Bacteria</taxon>
        <taxon>Fusobacteriati</taxon>
        <taxon>Fusobacteriota</taxon>
        <taxon>Fusobacteriia</taxon>
        <taxon>Fusobacteriales</taxon>
        <taxon>Fusobacteriaceae</taxon>
        <taxon>Cetobacterium</taxon>
    </lineage>
</organism>
<feature type="transmembrane region" description="Helical" evidence="1">
    <location>
        <begin position="137"/>
        <end position="158"/>
    </location>
</feature>
<dbReference type="EMBL" id="AXZF01000083">
    <property type="protein sequence ID" value="ERT68073.1"/>
    <property type="molecule type" value="Genomic_DNA"/>
</dbReference>
<dbReference type="HOGENOM" id="CLU_075503_2_1_0"/>
<dbReference type="PATRIC" id="fig|1319815.3.peg.1935"/>
<sequence length="246" mass="28097">MNNNFKKEIIMRNEILWIVMLFVNFFSIIFIYKKFGKLGLFIWVPISSILANIQVVLLVNLFGFETTLGNIMYAGGFLVTDILSENYGEEEAKSAVKLGFVSMIVTAVIMKLAVSFVPSTVQAGAENFKSLKMIFDFMPRILFAGLVAYGVSQRHDVWAYKFWKNRFPAKKHIWIRNNFSTLVSQLIDNLIFTTIAFAGVYPVEVLVEIFLVTYVMKVIVATMDTPFVYLASYLKENKSVTEKIII</sequence>
<feature type="transmembrane region" description="Helical" evidence="1">
    <location>
        <begin position="179"/>
        <end position="203"/>
    </location>
</feature>
<dbReference type="PANTHER" id="PTHR34300:SF2">
    <property type="entry name" value="QUEUOSINE PRECURSOR TRANSPORTER-RELATED"/>
    <property type="match status" value="1"/>
</dbReference>
<comment type="function">
    <text evidence="1">Involved in the import of queuosine (Q) precursors, required for Q precursor salvage.</text>
</comment>
<comment type="caution">
    <text evidence="2">The sequence shown here is derived from an EMBL/GenBank/DDBJ whole genome shotgun (WGS) entry which is preliminary data.</text>
</comment>
<dbReference type="PANTHER" id="PTHR34300">
    <property type="entry name" value="QUEUOSINE PRECURSOR TRANSPORTER-RELATED"/>
    <property type="match status" value="1"/>
</dbReference>
<evidence type="ECO:0000256" key="1">
    <source>
        <dbReference type="HAMAP-Rule" id="MF_02088"/>
    </source>
</evidence>
<name>U7VBA2_9FUSO</name>
<protein>
    <recommendedName>
        <fullName evidence="1">Probable queuosine precursor transporter</fullName>
        <shortName evidence="1">Q precursor transporter</shortName>
    </recommendedName>
</protein>
<dbReference type="STRING" id="1319815.HMPREF0202_02009"/>
<comment type="subcellular location">
    <subcellularLocation>
        <location evidence="1">Cell membrane</location>
        <topology evidence="1">Multi-pass membrane protein</topology>
    </subcellularLocation>
</comment>
<keyword evidence="1" id="KW-0812">Transmembrane</keyword>
<keyword evidence="1" id="KW-1003">Cell membrane</keyword>
<keyword evidence="1" id="KW-0813">Transport</keyword>
<feature type="transmembrane region" description="Helical" evidence="1">
    <location>
        <begin position="39"/>
        <end position="62"/>
    </location>
</feature>
<feature type="transmembrane region" description="Helical" evidence="1">
    <location>
        <begin position="15"/>
        <end position="32"/>
    </location>
</feature>
<dbReference type="GO" id="GO:0005886">
    <property type="term" value="C:plasma membrane"/>
    <property type="evidence" value="ECO:0007669"/>
    <property type="project" value="UniProtKB-SubCell"/>
</dbReference>
<keyword evidence="3" id="KW-1185">Reference proteome</keyword>
<accession>U7VBA2</accession>
<dbReference type="NCBIfam" id="TIGR00697">
    <property type="entry name" value="queuosine precursor transporter"/>
    <property type="match status" value="1"/>
</dbReference>
<keyword evidence="1" id="KW-1133">Transmembrane helix</keyword>
<dbReference type="Proteomes" id="UP000017081">
    <property type="component" value="Unassembled WGS sequence"/>
</dbReference>
<gene>
    <name evidence="2" type="ORF">HMPREF0202_02009</name>
</gene>
<dbReference type="eggNOG" id="COG1738">
    <property type="taxonomic scope" value="Bacteria"/>
</dbReference>
<feature type="transmembrane region" description="Helical" evidence="1">
    <location>
        <begin position="209"/>
        <end position="234"/>
    </location>
</feature>
<feature type="transmembrane region" description="Helical" evidence="1">
    <location>
        <begin position="96"/>
        <end position="117"/>
    </location>
</feature>
<proteinExistence type="inferred from homology"/>
<keyword evidence="1" id="KW-0472">Membrane</keyword>
<comment type="similarity">
    <text evidence="1">Belongs to the vitamin uptake transporter (VUT/ECF) (TC 2.A.88) family. Q precursor transporter subfamily.</text>
</comment>
<dbReference type="HAMAP" id="MF_02088">
    <property type="entry name" value="Q_prec_transport"/>
    <property type="match status" value="1"/>
</dbReference>
<evidence type="ECO:0000313" key="3">
    <source>
        <dbReference type="Proteomes" id="UP000017081"/>
    </source>
</evidence>
<evidence type="ECO:0000313" key="2">
    <source>
        <dbReference type="EMBL" id="ERT68073.1"/>
    </source>
</evidence>
<dbReference type="GO" id="GO:0022857">
    <property type="term" value="F:transmembrane transporter activity"/>
    <property type="evidence" value="ECO:0007669"/>
    <property type="project" value="UniProtKB-UniRule"/>
</dbReference>
<dbReference type="Pfam" id="PF02592">
    <property type="entry name" value="Vut_1"/>
    <property type="match status" value="1"/>
</dbReference>
<dbReference type="AlphaFoldDB" id="U7VBA2"/>
<dbReference type="InterPro" id="IPR003744">
    <property type="entry name" value="YhhQ"/>
</dbReference>
<reference evidence="2 3" key="1">
    <citation type="submission" date="2013-08" db="EMBL/GenBank/DDBJ databases">
        <authorList>
            <person name="Weinstock G."/>
            <person name="Sodergren E."/>
            <person name="Wylie T."/>
            <person name="Fulton L."/>
            <person name="Fulton R."/>
            <person name="Fronick C."/>
            <person name="O'Laughlin M."/>
            <person name="Godfrey J."/>
            <person name="Miner T."/>
            <person name="Herter B."/>
            <person name="Appelbaum E."/>
            <person name="Cordes M."/>
            <person name="Lek S."/>
            <person name="Wollam A."/>
            <person name="Pepin K.H."/>
            <person name="Palsikar V.B."/>
            <person name="Mitreva M."/>
            <person name="Wilson R.K."/>
        </authorList>
    </citation>
    <scope>NUCLEOTIDE SEQUENCE [LARGE SCALE GENOMIC DNA]</scope>
    <source>
        <strain evidence="2 3">ATCC BAA-474</strain>
    </source>
</reference>